<protein>
    <submittedName>
        <fullName evidence="3">Uncharacterized protein</fullName>
    </submittedName>
</protein>
<evidence type="ECO:0000313" key="3">
    <source>
        <dbReference type="EMBL" id="GLB46212.1"/>
    </source>
</evidence>
<keyword evidence="4" id="KW-1185">Reference proteome</keyword>
<keyword evidence="2" id="KW-0732">Signal</keyword>
<dbReference type="RefSeq" id="WP_286135670.1">
    <property type="nucleotide sequence ID" value="NZ_BRPL01000002.1"/>
</dbReference>
<sequence length="196" mass="21867">MIKNTLKYSAAALLALGLLGGALATPTNASAKRHVRVSRKAHRHSHKRRARRHVSRKHNTRRVARRRHRSHNPKYNTAEQDVNAYNHMVLIADSGGPVANLSANTNSRQDISDDLIEQANSLDSSGGATVEDGQMSTNEELFTSLNNLFKGRFNSHTNSQLNNEYNQIKNSDTTNINANVSTYMRTLGNAINNKWH</sequence>
<feature type="region of interest" description="Disordered" evidence="1">
    <location>
        <begin position="32"/>
        <end position="76"/>
    </location>
</feature>
<proteinExistence type="predicted"/>
<dbReference type="EMBL" id="BRPL01000002">
    <property type="protein sequence ID" value="GLB46212.1"/>
    <property type="molecule type" value="Genomic_DNA"/>
</dbReference>
<evidence type="ECO:0000313" key="4">
    <source>
        <dbReference type="Proteomes" id="UP001144204"/>
    </source>
</evidence>
<feature type="chain" id="PRO_5040985831" evidence="2">
    <location>
        <begin position="25"/>
        <end position="196"/>
    </location>
</feature>
<reference evidence="3" key="1">
    <citation type="submission" date="2022-07" db="EMBL/GenBank/DDBJ databases">
        <authorList>
            <person name="Kouya T."/>
            <person name="Ishiyama Y."/>
        </authorList>
    </citation>
    <scope>NUCLEOTIDE SEQUENCE</scope>
    <source>
        <strain evidence="3">WR16-4</strain>
    </source>
</reference>
<gene>
    <name evidence="3" type="ORF">WR164_01910</name>
</gene>
<evidence type="ECO:0000256" key="2">
    <source>
        <dbReference type="SAM" id="SignalP"/>
    </source>
</evidence>
<reference evidence="3" key="2">
    <citation type="journal article" date="2023" name="PLoS ONE">
        <title>Philodulcilactobacillus myokoensis gen. nov., sp. nov., a fructophilic, acidophilic, and agar-phobic lactic acid bacterium isolated from fermented vegetable extracts.</title>
        <authorList>
            <person name="Kouya T."/>
            <person name="Ishiyama Y."/>
            <person name="Ohashi S."/>
            <person name="Kumakubo R."/>
            <person name="Yamazaki T."/>
            <person name="Otaki T."/>
        </authorList>
    </citation>
    <scope>NUCLEOTIDE SEQUENCE</scope>
    <source>
        <strain evidence="3">WR16-4</strain>
    </source>
</reference>
<accession>A0A9W6AZM4</accession>
<dbReference type="Proteomes" id="UP001144204">
    <property type="component" value="Unassembled WGS sequence"/>
</dbReference>
<evidence type="ECO:0000256" key="1">
    <source>
        <dbReference type="SAM" id="MobiDB-lite"/>
    </source>
</evidence>
<feature type="compositionally biased region" description="Basic residues" evidence="1">
    <location>
        <begin position="32"/>
        <end position="72"/>
    </location>
</feature>
<dbReference type="AlphaFoldDB" id="A0A9W6AZM4"/>
<comment type="caution">
    <text evidence="3">The sequence shown here is derived from an EMBL/GenBank/DDBJ whole genome shotgun (WGS) entry which is preliminary data.</text>
</comment>
<name>A0A9W6AZM4_9LACO</name>
<feature type="signal peptide" evidence="2">
    <location>
        <begin position="1"/>
        <end position="24"/>
    </location>
</feature>
<organism evidence="3 4">
    <name type="scientific">Philodulcilactobacillus myokoensis</name>
    <dbReference type="NCBI Taxonomy" id="2929573"/>
    <lineage>
        <taxon>Bacteria</taxon>
        <taxon>Bacillati</taxon>
        <taxon>Bacillota</taxon>
        <taxon>Bacilli</taxon>
        <taxon>Lactobacillales</taxon>
        <taxon>Lactobacillaceae</taxon>
        <taxon>Philodulcilactobacillus</taxon>
    </lineage>
</organism>